<sequence>MDDASPVPGGRRERRAARARRGLRLRYWLLAVPMNLVIGYVAVVPYVLGVATLQQYVLAPRGLAALDPTFDDGAVDWVLAALVVAGAVAGFVCANLLLAGWAGHTWTRWLVAVLLNGALAVVVLISPGVWDAIRWYTP</sequence>
<keyword evidence="1" id="KW-1133">Transmembrane helix</keyword>
<keyword evidence="3" id="KW-1185">Reference proteome</keyword>
<reference evidence="2 3" key="1">
    <citation type="submission" date="2024-10" db="EMBL/GenBank/DDBJ databases">
        <title>The Natural Products Discovery Center: Release of the First 8490 Sequenced Strains for Exploring Actinobacteria Biosynthetic Diversity.</title>
        <authorList>
            <person name="Kalkreuter E."/>
            <person name="Kautsar S.A."/>
            <person name="Yang D."/>
            <person name="Bader C.D."/>
            <person name="Teijaro C.N."/>
            <person name="Fluegel L."/>
            <person name="Davis C.M."/>
            <person name="Simpson J.R."/>
            <person name="Lauterbach L."/>
            <person name="Steele A.D."/>
            <person name="Gui C."/>
            <person name="Meng S."/>
            <person name="Li G."/>
            <person name="Viehrig K."/>
            <person name="Ye F."/>
            <person name="Su P."/>
            <person name="Kiefer A.F."/>
            <person name="Nichols A."/>
            <person name="Cepeda A.J."/>
            <person name="Yan W."/>
            <person name="Fan B."/>
            <person name="Jiang Y."/>
            <person name="Adhikari A."/>
            <person name="Zheng C.-J."/>
            <person name="Schuster L."/>
            <person name="Cowan T.M."/>
            <person name="Smanski M.J."/>
            <person name="Chevrette M.G."/>
            <person name="De Carvalho L.P.S."/>
            <person name="Shen B."/>
        </authorList>
    </citation>
    <scope>NUCLEOTIDE SEQUENCE [LARGE SCALE GENOMIC DNA]</scope>
    <source>
        <strain evidence="2 3">NPDC049639</strain>
    </source>
</reference>
<evidence type="ECO:0000256" key="1">
    <source>
        <dbReference type="SAM" id="Phobius"/>
    </source>
</evidence>
<evidence type="ECO:0000313" key="3">
    <source>
        <dbReference type="Proteomes" id="UP001612915"/>
    </source>
</evidence>
<comment type="caution">
    <text evidence="2">The sequence shown here is derived from an EMBL/GenBank/DDBJ whole genome shotgun (WGS) entry which is preliminary data.</text>
</comment>
<gene>
    <name evidence="2" type="ORF">ACIB24_04305</name>
</gene>
<dbReference type="Proteomes" id="UP001612915">
    <property type="component" value="Unassembled WGS sequence"/>
</dbReference>
<keyword evidence="1" id="KW-0812">Transmembrane</keyword>
<feature type="transmembrane region" description="Helical" evidence="1">
    <location>
        <begin position="110"/>
        <end position="130"/>
    </location>
</feature>
<organism evidence="2 3">
    <name type="scientific">Spongisporangium articulatum</name>
    <dbReference type="NCBI Taxonomy" id="3362603"/>
    <lineage>
        <taxon>Bacteria</taxon>
        <taxon>Bacillati</taxon>
        <taxon>Actinomycetota</taxon>
        <taxon>Actinomycetes</taxon>
        <taxon>Kineosporiales</taxon>
        <taxon>Kineosporiaceae</taxon>
        <taxon>Spongisporangium</taxon>
    </lineage>
</organism>
<keyword evidence="1" id="KW-0472">Membrane</keyword>
<dbReference type="EMBL" id="JBITLV010000001">
    <property type="protein sequence ID" value="MFI7586275.1"/>
    <property type="molecule type" value="Genomic_DNA"/>
</dbReference>
<protein>
    <submittedName>
        <fullName evidence="2">Uncharacterized protein</fullName>
    </submittedName>
</protein>
<evidence type="ECO:0000313" key="2">
    <source>
        <dbReference type="EMBL" id="MFI7586275.1"/>
    </source>
</evidence>
<name>A0ABW8AIU2_9ACTN</name>
<feature type="transmembrane region" description="Helical" evidence="1">
    <location>
        <begin position="77"/>
        <end position="98"/>
    </location>
</feature>
<dbReference type="RefSeq" id="WP_398275634.1">
    <property type="nucleotide sequence ID" value="NZ_JBITLV010000001.1"/>
</dbReference>
<proteinExistence type="predicted"/>
<accession>A0ABW8AIU2</accession>
<feature type="transmembrane region" description="Helical" evidence="1">
    <location>
        <begin position="27"/>
        <end position="48"/>
    </location>
</feature>